<name>A0ABT0XRI6_9BACI</name>
<sequence>MTAIKKRQQLRNKLLEELYQHHFNHTGKPLQIVVTETEAEEELAYKYLEDKGYLHTERQGRDNLHIELTTAGIDYVEQQAKA</sequence>
<dbReference type="EMBL" id="JAMQJY010000008">
    <property type="protein sequence ID" value="MCM2677983.1"/>
    <property type="molecule type" value="Genomic_DNA"/>
</dbReference>
<evidence type="ECO:0000313" key="1">
    <source>
        <dbReference type="EMBL" id="MCM2677983.1"/>
    </source>
</evidence>
<evidence type="ECO:0000313" key="2">
    <source>
        <dbReference type="Proteomes" id="UP001203665"/>
    </source>
</evidence>
<dbReference type="RefSeq" id="WP_251611820.1">
    <property type="nucleotide sequence ID" value="NZ_JAMQJY010000008.1"/>
</dbReference>
<accession>A0ABT0XRI6</accession>
<keyword evidence="2" id="KW-1185">Reference proteome</keyword>
<protein>
    <submittedName>
        <fullName evidence="1">Uncharacterized protein</fullName>
    </submittedName>
</protein>
<dbReference type="Proteomes" id="UP001203665">
    <property type="component" value="Unassembled WGS sequence"/>
</dbReference>
<proteinExistence type="predicted"/>
<reference evidence="1" key="1">
    <citation type="submission" date="2022-06" db="EMBL/GenBank/DDBJ databases">
        <title>Alkalicoccobacillus porphyridii sp. nov., isolated from a marine red alga, Porphyridium purpureum and reclassification of Shouchella plakortidis and Shouchella gibsonii as Alkalicoccobacillus plakortidis comb. nov. and Alkalicoccobacillus gibsonii comb. nov.</title>
        <authorList>
            <person name="Kim K.H."/>
            <person name="Lee J.K."/>
            <person name="Han D.M."/>
            <person name="Baek J.H."/>
            <person name="Jeon C.O."/>
        </authorList>
    </citation>
    <scope>NUCLEOTIDE SEQUENCE</scope>
    <source>
        <strain evidence="1">DSM 19153</strain>
    </source>
</reference>
<organism evidence="1 2">
    <name type="scientific">Alkalicoccobacillus plakortidis</name>
    <dbReference type="NCBI Taxonomy" id="444060"/>
    <lineage>
        <taxon>Bacteria</taxon>
        <taxon>Bacillati</taxon>
        <taxon>Bacillota</taxon>
        <taxon>Bacilli</taxon>
        <taxon>Bacillales</taxon>
        <taxon>Bacillaceae</taxon>
        <taxon>Alkalicoccobacillus</taxon>
    </lineage>
</organism>
<comment type="caution">
    <text evidence="1">The sequence shown here is derived from an EMBL/GenBank/DDBJ whole genome shotgun (WGS) entry which is preliminary data.</text>
</comment>
<gene>
    <name evidence="1" type="ORF">NDM98_22930</name>
</gene>